<dbReference type="Gene3D" id="3.30.460.40">
    <property type="match status" value="1"/>
</dbReference>
<evidence type="ECO:0000313" key="3">
    <source>
        <dbReference type="Proteomes" id="UP001221302"/>
    </source>
</evidence>
<evidence type="ECO:0000313" key="2">
    <source>
        <dbReference type="EMBL" id="MDF1612077.1"/>
    </source>
</evidence>
<name>A0AAE3TE40_9BACT</name>
<proteinExistence type="predicted"/>
<dbReference type="Proteomes" id="UP001221302">
    <property type="component" value="Unassembled WGS sequence"/>
</dbReference>
<protein>
    <submittedName>
        <fullName evidence="2">Nucleotidyltransferase</fullName>
    </submittedName>
</protein>
<dbReference type="RefSeq" id="WP_321535845.1">
    <property type="nucleotide sequence ID" value="NZ_JARGDL010000009.1"/>
</dbReference>
<dbReference type="EMBL" id="JARGDL010000009">
    <property type="protein sequence ID" value="MDF1612077.1"/>
    <property type="molecule type" value="Genomic_DNA"/>
</dbReference>
<feature type="domain" description="DUF6036" evidence="1">
    <location>
        <begin position="10"/>
        <end position="143"/>
    </location>
</feature>
<dbReference type="InterPro" id="IPR043519">
    <property type="entry name" value="NT_sf"/>
</dbReference>
<sequence length="150" mass="17323">MLTQDFKEFIRLLNEQKVEYIIVGGHAVIYHGYVRYTGDLDVWINNSNENADKMISVIEKFGFGSIGLTKKDFMEKDSIIQLGYEPDRIDIITSVEGLNFNDSYPRAIETEYDGEKIKLLSLEDLKINKKAAGRLQDLTDLEKLNRKKKK</sequence>
<keyword evidence="3" id="KW-1185">Reference proteome</keyword>
<dbReference type="AlphaFoldDB" id="A0AAE3TE40"/>
<dbReference type="Pfam" id="PF19502">
    <property type="entry name" value="DUF6036"/>
    <property type="match status" value="1"/>
</dbReference>
<reference evidence="2" key="1">
    <citation type="submission" date="2023-03" db="EMBL/GenBank/DDBJ databases">
        <title>Stygiobacter electus gen. nov., sp. nov., facultatively anaerobic thermotolerant bacterium of the class Ignavibacteria from a well of Yessentuki mineral water deposit.</title>
        <authorList>
            <person name="Podosokorskaya O.A."/>
            <person name="Elcheninov A.G."/>
            <person name="Petrova N.F."/>
            <person name="Zavarzina D.G."/>
            <person name="Kublanov I.V."/>
            <person name="Merkel A.Y."/>
        </authorList>
    </citation>
    <scope>NUCLEOTIDE SEQUENCE</scope>
    <source>
        <strain evidence="2">09-Me</strain>
    </source>
</reference>
<accession>A0AAE3TE40</accession>
<evidence type="ECO:0000259" key="1">
    <source>
        <dbReference type="Pfam" id="PF19502"/>
    </source>
</evidence>
<organism evidence="2 3">
    <name type="scientific">Stygiobacter electus</name>
    <dbReference type="NCBI Taxonomy" id="3032292"/>
    <lineage>
        <taxon>Bacteria</taxon>
        <taxon>Pseudomonadati</taxon>
        <taxon>Ignavibacteriota</taxon>
        <taxon>Ignavibacteria</taxon>
        <taxon>Ignavibacteriales</taxon>
        <taxon>Melioribacteraceae</taxon>
        <taxon>Stygiobacter</taxon>
    </lineage>
</organism>
<comment type="caution">
    <text evidence="2">The sequence shown here is derived from an EMBL/GenBank/DDBJ whole genome shotgun (WGS) entry which is preliminary data.</text>
</comment>
<dbReference type="InterPro" id="IPR045792">
    <property type="entry name" value="DUF6036"/>
</dbReference>
<gene>
    <name evidence="2" type="ORF">P0M35_07930</name>
</gene>
<dbReference type="SUPFAM" id="SSF81301">
    <property type="entry name" value="Nucleotidyltransferase"/>
    <property type="match status" value="1"/>
</dbReference>